<dbReference type="Pfam" id="PF02362">
    <property type="entry name" value="B3"/>
    <property type="match status" value="2"/>
</dbReference>
<dbReference type="EMBL" id="VEPZ02001112">
    <property type="protein sequence ID" value="KAE8694033.1"/>
    <property type="molecule type" value="Genomic_DNA"/>
</dbReference>
<gene>
    <name evidence="7" type="ORF">F3Y22_tig00110788pilonHSYRG00300</name>
</gene>
<dbReference type="InterPro" id="IPR044837">
    <property type="entry name" value="REM16-like"/>
</dbReference>
<evidence type="ECO:0000256" key="4">
    <source>
        <dbReference type="ARBA" id="ARBA00023163"/>
    </source>
</evidence>
<dbReference type="InterPro" id="IPR003340">
    <property type="entry name" value="B3_DNA-bd"/>
</dbReference>
<dbReference type="InterPro" id="IPR015300">
    <property type="entry name" value="DNA-bd_pseudobarrel_sf"/>
</dbReference>
<accession>A0A6A2ZQF7</accession>
<dbReference type="PANTHER" id="PTHR31391">
    <property type="entry name" value="B3 DOMAIN-CONTAINING PROTEIN OS11G0197600-RELATED"/>
    <property type="match status" value="1"/>
</dbReference>
<feature type="domain" description="TF-B3" evidence="6">
    <location>
        <begin position="270"/>
        <end position="369"/>
    </location>
</feature>
<dbReference type="Proteomes" id="UP000436088">
    <property type="component" value="Unassembled WGS sequence"/>
</dbReference>
<dbReference type="Gene3D" id="2.40.330.10">
    <property type="entry name" value="DNA-binding pseudobarrel domain"/>
    <property type="match status" value="2"/>
</dbReference>
<evidence type="ECO:0000313" key="7">
    <source>
        <dbReference type="EMBL" id="KAE8694033.1"/>
    </source>
</evidence>
<evidence type="ECO:0000256" key="1">
    <source>
        <dbReference type="ARBA" id="ARBA00004123"/>
    </source>
</evidence>
<protein>
    <recommendedName>
        <fullName evidence="6">TF-B3 domain-containing protein</fullName>
    </recommendedName>
</protein>
<reference evidence="7" key="1">
    <citation type="submission" date="2019-09" db="EMBL/GenBank/DDBJ databases">
        <title>Draft genome information of white flower Hibiscus syriacus.</title>
        <authorList>
            <person name="Kim Y.-M."/>
        </authorList>
    </citation>
    <scope>NUCLEOTIDE SEQUENCE [LARGE SCALE GENOMIC DNA]</scope>
    <source>
        <strain evidence="7">YM2019G1</strain>
    </source>
</reference>
<comment type="subcellular location">
    <subcellularLocation>
        <location evidence="1">Nucleus</location>
    </subcellularLocation>
</comment>
<dbReference type="AlphaFoldDB" id="A0A6A2ZQF7"/>
<proteinExistence type="predicted"/>
<organism evidence="7 8">
    <name type="scientific">Hibiscus syriacus</name>
    <name type="common">Rose of Sharon</name>
    <dbReference type="NCBI Taxonomy" id="106335"/>
    <lineage>
        <taxon>Eukaryota</taxon>
        <taxon>Viridiplantae</taxon>
        <taxon>Streptophyta</taxon>
        <taxon>Embryophyta</taxon>
        <taxon>Tracheophyta</taxon>
        <taxon>Spermatophyta</taxon>
        <taxon>Magnoliopsida</taxon>
        <taxon>eudicotyledons</taxon>
        <taxon>Gunneridae</taxon>
        <taxon>Pentapetalae</taxon>
        <taxon>rosids</taxon>
        <taxon>malvids</taxon>
        <taxon>Malvales</taxon>
        <taxon>Malvaceae</taxon>
        <taxon>Malvoideae</taxon>
        <taxon>Hibiscus</taxon>
    </lineage>
</organism>
<dbReference type="SUPFAM" id="SSF101936">
    <property type="entry name" value="DNA-binding pseudobarrel domain"/>
    <property type="match status" value="2"/>
</dbReference>
<evidence type="ECO:0000256" key="2">
    <source>
        <dbReference type="ARBA" id="ARBA00023015"/>
    </source>
</evidence>
<keyword evidence="3" id="KW-0238">DNA-binding</keyword>
<sequence length="370" mass="41861">MTTVPTVIDGRQPKPKLHRSKCLGLLSMNLSSVEQKMSLLTAKKMKEAAENSIPMAREARLAAMPGFFKVLVGDFSKRLRIPPAFAKFFDRTPLPHKIKLQDSEENCWQVNLVRINNKLLFKNGWEAFVKDNLLEVGDFVFFSYVRISLFTITVFQNDGCVKDVTGKGKKKQSETMAKNIHGTNQSASLENKKKPVVIKIEGTDDGISVEILENVTKVGEKRKRTEFKQSAACTQLKEGNKNVKKLKGKAKSLVLERAKRAFKSSNPFFMVTIQPSYIGVGHIKVHIPVEFVQTYLNKRCKNVILEIPPGDRTWEVKYYVTTQRHAQAKLSNGWVDFAIENHLAVGDVCAFELINRAQNILRVYIFGLNT</sequence>
<evidence type="ECO:0000313" key="8">
    <source>
        <dbReference type="Proteomes" id="UP000436088"/>
    </source>
</evidence>
<dbReference type="PROSITE" id="PS50863">
    <property type="entry name" value="B3"/>
    <property type="match status" value="2"/>
</dbReference>
<keyword evidence="2" id="KW-0805">Transcription regulation</keyword>
<dbReference type="GO" id="GO:0003677">
    <property type="term" value="F:DNA binding"/>
    <property type="evidence" value="ECO:0007669"/>
    <property type="project" value="UniProtKB-KW"/>
</dbReference>
<evidence type="ECO:0000256" key="3">
    <source>
        <dbReference type="ARBA" id="ARBA00023125"/>
    </source>
</evidence>
<dbReference type="PANTHER" id="PTHR31391:SF143">
    <property type="entry name" value="B3 DNA-BINDING DOMAIN PROTEIN"/>
    <property type="match status" value="1"/>
</dbReference>
<feature type="domain" description="TF-B3" evidence="6">
    <location>
        <begin position="64"/>
        <end position="158"/>
    </location>
</feature>
<keyword evidence="8" id="KW-1185">Reference proteome</keyword>
<comment type="caution">
    <text evidence="7">The sequence shown here is derived from an EMBL/GenBank/DDBJ whole genome shotgun (WGS) entry which is preliminary data.</text>
</comment>
<dbReference type="GO" id="GO:0005634">
    <property type="term" value="C:nucleus"/>
    <property type="evidence" value="ECO:0007669"/>
    <property type="project" value="UniProtKB-SubCell"/>
</dbReference>
<evidence type="ECO:0000256" key="5">
    <source>
        <dbReference type="ARBA" id="ARBA00023242"/>
    </source>
</evidence>
<keyword evidence="5" id="KW-0539">Nucleus</keyword>
<dbReference type="CDD" id="cd10017">
    <property type="entry name" value="B3_DNA"/>
    <property type="match status" value="2"/>
</dbReference>
<name>A0A6A2ZQF7_HIBSY</name>
<dbReference type="SMART" id="SM01019">
    <property type="entry name" value="B3"/>
    <property type="match status" value="2"/>
</dbReference>
<keyword evidence="4" id="KW-0804">Transcription</keyword>
<evidence type="ECO:0000259" key="6">
    <source>
        <dbReference type="PROSITE" id="PS50863"/>
    </source>
</evidence>